<protein>
    <submittedName>
        <fullName evidence="1">Uncharacterized protein</fullName>
    </submittedName>
</protein>
<organism evidence="1 2">
    <name type="scientific">Neobacillus cucumis</name>
    <dbReference type="NCBI Taxonomy" id="1740721"/>
    <lineage>
        <taxon>Bacteria</taxon>
        <taxon>Bacillati</taxon>
        <taxon>Bacillota</taxon>
        <taxon>Bacilli</taxon>
        <taxon>Bacillales</taxon>
        <taxon>Bacillaceae</taxon>
        <taxon>Neobacillus</taxon>
    </lineage>
</organism>
<dbReference type="EMBL" id="PGVE01000065">
    <property type="protein sequence ID" value="PLS02788.1"/>
    <property type="molecule type" value="Genomic_DNA"/>
</dbReference>
<sequence>MKRSNFARLQWLEALTIYRAIFHEVVIQGGSLPFFRNCIWKKLER</sequence>
<reference evidence="1 2" key="1">
    <citation type="submission" date="2017-11" db="EMBL/GenBank/DDBJ databases">
        <title>Comparitive Functional Genomics of Dry Heat Resistant strains isolated from the Viking Spacecraft.</title>
        <authorList>
            <person name="Seuylemezian A."/>
            <person name="Cooper K."/>
            <person name="Vaishampayan P."/>
        </authorList>
    </citation>
    <scope>NUCLEOTIDE SEQUENCE [LARGE SCALE GENOMIC DNA]</scope>
    <source>
        <strain evidence="1 2">V32-6</strain>
    </source>
</reference>
<dbReference type="Proteomes" id="UP000234950">
    <property type="component" value="Unassembled WGS sequence"/>
</dbReference>
<dbReference type="AlphaFoldDB" id="A0A2N5HBA0"/>
<dbReference type="NCBIfam" id="NF041642">
    <property type="entry name" value="RAxF_45"/>
    <property type="match status" value="1"/>
</dbReference>
<evidence type="ECO:0000313" key="2">
    <source>
        <dbReference type="Proteomes" id="UP000234950"/>
    </source>
</evidence>
<comment type="caution">
    <text evidence="1">The sequence shown here is derived from an EMBL/GenBank/DDBJ whole genome shotgun (WGS) entry which is preliminary data.</text>
</comment>
<name>A0A2N5HBA0_9BACI</name>
<dbReference type="InterPro" id="IPR048146">
    <property type="entry name" value="RAxF_45-like"/>
</dbReference>
<dbReference type="RefSeq" id="WP_180960343.1">
    <property type="nucleotide sequence ID" value="NZ_PGVE01000065.1"/>
</dbReference>
<accession>A0A2N5HBA0</accession>
<proteinExistence type="predicted"/>
<gene>
    <name evidence="1" type="ORF">CVD27_18360</name>
</gene>
<evidence type="ECO:0000313" key="1">
    <source>
        <dbReference type="EMBL" id="PLS02788.1"/>
    </source>
</evidence>
<keyword evidence="2" id="KW-1185">Reference proteome</keyword>